<evidence type="ECO:0000313" key="5">
    <source>
        <dbReference type="EMBL" id="MFC5507347.1"/>
    </source>
</evidence>
<dbReference type="PROSITE" id="PS50893">
    <property type="entry name" value="ABC_TRANSPORTER_2"/>
    <property type="match status" value="1"/>
</dbReference>
<keyword evidence="2" id="KW-0547">Nucleotide-binding</keyword>
<proteinExistence type="predicted"/>
<evidence type="ECO:0000259" key="4">
    <source>
        <dbReference type="PROSITE" id="PS50893"/>
    </source>
</evidence>
<dbReference type="Proteomes" id="UP001596060">
    <property type="component" value="Unassembled WGS sequence"/>
</dbReference>
<evidence type="ECO:0000256" key="3">
    <source>
        <dbReference type="ARBA" id="ARBA00022840"/>
    </source>
</evidence>
<keyword evidence="3 5" id="KW-0067">ATP-binding</keyword>
<evidence type="ECO:0000256" key="2">
    <source>
        <dbReference type="ARBA" id="ARBA00022741"/>
    </source>
</evidence>
<dbReference type="PANTHER" id="PTHR45772">
    <property type="entry name" value="CONSERVED COMPONENT OF ABC TRANSPORTER FOR NATURAL AMINO ACIDS-RELATED"/>
    <property type="match status" value="1"/>
</dbReference>
<name>A0ABW0P6J5_9HYPH</name>
<gene>
    <name evidence="5" type="ORF">ACFPN9_19070</name>
</gene>
<dbReference type="RefSeq" id="WP_066725291.1">
    <property type="nucleotide sequence ID" value="NZ_JBHSLU010000063.1"/>
</dbReference>
<dbReference type="InterPro" id="IPR003593">
    <property type="entry name" value="AAA+_ATPase"/>
</dbReference>
<dbReference type="PANTHER" id="PTHR45772:SF7">
    <property type="entry name" value="AMINO ACID ABC TRANSPORTER ATP-BINDING PROTEIN"/>
    <property type="match status" value="1"/>
</dbReference>
<dbReference type="EMBL" id="JBHSLU010000063">
    <property type="protein sequence ID" value="MFC5507347.1"/>
    <property type="molecule type" value="Genomic_DNA"/>
</dbReference>
<dbReference type="Pfam" id="PF12399">
    <property type="entry name" value="BCA_ABC_TP_C"/>
    <property type="match status" value="1"/>
</dbReference>
<evidence type="ECO:0000256" key="1">
    <source>
        <dbReference type="ARBA" id="ARBA00022448"/>
    </source>
</evidence>
<keyword evidence="1" id="KW-0813">Transport</keyword>
<reference evidence="6" key="1">
    <citation type="journal article" date="2019" name="Int. J. Syst. Evol. Microbiol.">
        <title>The Global Catalogue of Microorganisms (GCM) 10K type strain sequencing project: providing services to taxonomists for standard genome sequencing and annotation.</title>
        <authorList>
            <consortium name="The Broad Institute Genomics Platform"/>
            <consortium name="The Broad Institute Genome Sequencing Center for Infectious Disease"/>
            <person name="Wu L."/>
            <person name="Ma J."/>
        </authorList>
    </citation>
    <scope>NUCLEOTIDE SEQUENCE [LARGE SCALE GENOMIC DNA]</scope>
    <source>
        <strain evidence="6">CCUG 43117</strain>
    </source>
</reference>
<keyword evidence="6" id="KW-1185">Reference proteome</keyword>
<accession>A0ABW0P6J5</accession>
<dbReference type="GO" id="GO:0005524">
    <property type="term" value="F:ATP binding"/>
    <property type="evidence" value="ECO:0007669"/>
    <property type="project" value="UniProtKB-KW"/>
</dbReference>
<protein>
    <submittedName>
        <fullName evidence="5">ABC transporter ATP-binding protein</fullName>
    </submittedName>
</protein>
<comment type="caution">
    <text evidence="5">The sequence shown here is derived from an EMBL/GenBank/DDBJ whole genome shotgun (WGS) entry which is preliminary data.</text>
</comment>
<dbReference type="SUPFAM" id="SSF52540">
    <property type="entry name" value="P-loop containing nucleoside triphosphate hydrolases"/>
    <property type="match status" value="1"/>
</dbReference>
<dbReference type="InterPro" id="IPR003439">
    <property type="entry name" value="ABC_transporter-like_ATP-bd"/>
</dbReference>
<feature type="domain" description="ABC transporter" evidence="4">
    <location>
        <begin position="6"/>
        <end position="237"/>
    </location>
</feature>
<dbReference type="InterPro" id="IPR051120">
    <property type="entry name" value="ABC_AA/LPS_Transport"/>
</dbReference>
<dbReference type="CDD" id="cd03219">
    <property type="entry name" value="ABC_Mj1267_LivG_branched"/>
    <property type="match status" value="1"/>
</dbReference>
<dbReference type="Gene3D" id="3.40.50.300">
    <property type="entry name" value="P-loop containing nucleotide triphosphate hydrolases"/>
    <property type="match status" value="1"/>
</dbReference>
<sequence>MVAPLLQVSGLGKRFGGLQALSDVSLSVAPGEILGLIGPNGAGKTTLFSTLVGLHRPDSGTIRLDGRDLVGLKPHRIAAAGMVKTFQNVALFLDSTVLDNVLTGGLMRHAIPEASELAERCLERVGIGAIAGKLARDLSFPERARVEVARALCTEPRVLLLDEAMAALNHAEMDAFMDLLRQLREEGLTLVVVEHHMRAIMALCDRLVVLNFGQMIATGTPAEIARDPAVIEAYLGRSAA</sequence>
<dbReference type="Pfam" id="PF00005">
    <property type="entry name" value="ABC_tran"/>
    <property type="match status" value="1"/>
</dbReference>
<dbReference type="InterPro" id="IPR027417">
    <property type="entry name" value="P-loop_NTPase"/>
</dbReference>
<dbReference type="InterPro" id="IPR032823">
    <property type="entry name" value="BCA_ABC_TP_C"/>
</dbReference>
<evidence type="ECO:0000313" key="6">
    <source>
        <dbReference type="Proteomes" id="UP001596060"/>
    </source>
</evidence>
<organism evidence="5 6">
    <name type="scientific">Bosea massiliensis</name>
    <dbReference type="NCBI Taxonomy" id="151419"/>
    <lineage>
        <taxon>Bacteria</taxon>
        <taxon>Pseudomonadati</taxon>
        <taxon>Pseudomonadota</taxon>
        <taxon>Alphaproteobacteria</taxon>
        <taxon>Hyphomicrobiales</taxon>
        <taxon>Boseaceae</taxon>
        <taxon>Bosea</taxon>
    </lineage>
</organism>
<dbReference type="SMART" id="SM00382">
    <property type="entry name" value="AAA"/>
    <property type="match status" value="1"/>
</dbReference>